<evidence type="ECO:0000313" key="1">
    <source>
        <dbReference type="EMBL" id="TMW61896.1"/>
    </source>
</evidence>
<proteinExistence type="predicted"/>
<dbReference type="Proteomes" id="UP000794436">
    <property type="component" value="Unassembled WGS sequence"/>
</dbReference>
<dbReference type="OrthoDB" id="167659at2759"/>
<accession>A0A8K1CEE0</accession>
<name>A0A8K1CEE0_PYTOL</name>
<protein>
    <submittedName>
        <fullName evidence="1">Uncharacterized protein</fullName>
    </submittedName>
</protein>
<sequence length="223" mass="24067">MAARILLSVGAEVSNREFSSELRPGRSRWKTLLDLNADSSVDWQSLVFTKVNDQDESVYTLIMADVLAQGQDPAKPATIKITASVYVADTTVTTNGQSVSVPAGAIKFSAKISNWPFETQDNTLLLEMTASGKSATVGDAPGQDISILSIDPAVNGAETQVVKFSHGFFMDASLVVNIDGKKDTVQVSIDQAKSTIGWKFPSFATFADYDPVLRFVAPRPHHI</sequence>
<dbReference type="EMBL" id="SPLM01000075">
    <property type="protein sequence ID" value="TMW61896.1"/>
    <property type="molecule type" value="Genomic_DNA"/>
</dbReference>
<evidence type="ECO:0000313" key="2">
    <source>
        <dbReference type="Proteomes" id="UP000794436"/>
    </source>
</evidence>
<keyword evidence="2" id="KW-1185">Reference proteome</keyword>
<reference evidence="1" key="1">
    <citation type="submission" date="2019-03" db="EMBL/GenBank/DDBJ databases">
        <title>Long read genome sequence of the mycoparasitic Pythium oligandrum ATCC 38472 isolated from sugarbeet rhizosphere.</title>
        <authorList>
            <person name="Gaulin E."/>
        </authorList>
    </citation>
    <scope>NUCLEOTIDE SEQUENCE</scope>
    <source>
        <strain evidence="1">ATCC 38472_TT</strain>
    </source>
</reference>
<organism evidence="1 2">
    <name type="scientific">Pythium oligandrum</name>
    <name type="common">Mycoparasitic fungus</name>
    <dbReference type="NCBI Taxonomy" id="41045"/>
    <lineage>
        <taxon>Eukaryota</taxon>
        <taxon>Sar</taxon>
        <taxon>Stramenopiles</taxon>
        <taxon>Oomycota</taxon>
        <taxon>Peronosporomycetes</taxon>
        <taxon>Pythiales</taxon>
        <taxon>Pythiaceae</taxon>
        <taxon>Pythium</taxon>
    </lineage>
</organism>
<dbReference type="AlphaFoldDB" id="A0A8K1CEE0"/>
<gene>
    <name evidence="1" type="ORF">Poli38472_010959</name>
</gene>
<comment type="caution">
    <text evidence="1">The sequence shown here is derived from an EMBL/GenBank/DDBJ whole genome shotgun (WGS) entry which is preliminary data.</text>
</comment>